<name>A0A6N9R0R2_9MICC</name>
<keyword evidence="2" id="KW-0472">Membrane</keyword>
<sequence>MVVMQTDNDGEGGVLSLAALTRKGVPTRAKRWDLIMMLGVIGAEALYADMGHFGRKPINQAWFFLVFPSLLLNYMGQGSLILGHPETVNDSFYLLAPGWARLPLVVLATMATVIASQSVISGAFSSARQAERLGYLPHMTVRHTGQHEEGQI</sequence>
<dbReference type="GO" id="GO:0015079">
    <property type="term" value="F:potassium ion transmembrane transporter activity"/>
    <property type="evidence" value="ECO:0007669"/>
    <property type="project" value="InterPro"/>
</dbReference>
<dbReference type="EMBL" id="WMHZ01000017">
    <property type="protein sequence ID" value="NDO78794.1"/>
    <property type="molecule type" value="Genomic_DNA"/>
</dbReference>
<accession>A0A6N9R0R2</accession>
<evidence type="ECO:0000259" key="3">
    <source>
        <dbReference type="Pfam" id="PF02705"/>
    </source>
</evidence>
<feature type="transmembrane region" description="Helical" evidence="2">
    <location>
        <begin position="102"/>
        <end position="124"/>
    </location>
</feature>
<reference evidence="4 5" key="1">
    <citation type="submission" date="2019-11" db="EMBL/GenBank/DDBJ databases">
        <title>Draft genome sequence of Kocuria indica DP-K7, a methyl red degrading Actinobacterium.</title>
        <authorList>
            <person name="Kumaran S."/>
            <person name="Tischler D."/>
            <person name="Ngo A.C.R."/>
            <person name="Schultes F."/>
        </authorList>
    </citation>
    <scope>NUCLEOTIDE SEQUENCE [LARGE SCALE GENOMIC DNA]</scope>
    <source>
        <strain evidence="4 5">DP-K7</strain>
    </source>
</reference>
<dbReference type="InterPro" id="IPR053951">
    <property type="entry name" value="K_trans_N"/>
</dbReference>
<keyword evidence="2" id="KW-0812">Transmembrane</keyword>
<evidence type="ECO:0000313" key="4">
    <source>
        <dbReference type="EMBL" id="NDO78794.1"/>
    </source>
</evidence>
<dbReference type="InterPro" id="IPR003855">
    <property type="entry name" value="K+_transporter"/>
</dbReference>
<dbReference type="Pfam" id="PF02705">
    <property type="entry name" value="K_trans"/>
    <property type="match status" value="1"/>
</dbReference>
<comment type="caution">
    <text evidence="4">The sequence shown here is derived from an EMBL/GenBank/DDBJ whole genome shotgun (WGS) entry which is preliminary data.</text>
</comment>
<dbReference type="Proteomes" id="UP000471026">
    <property type="component" value="Unassembled WGS sequence"/>
</dbReference>
<comment type="similarity">
    <text evidence="1">Belongs to the HAK/KUP transporter (TC 2.A.72) family.</text>
</comment>
<evidence type="ECO:0000313" key="5">
    <source>
        <dbReference type="Proteomes" id="UP000471026"/>
    </source>
</evidence>
<dbReference type="PANTHER" id="PTHR30540:SF79">
    <property type="entry name" value="LOW AFFINITY POTASSIUM TRANSPORT SYSTEM PROTEIN KUP"/>
    <property type="match status" value="1"/>
</dbReference>
<feature type="transmembrane region" description="Helical" evidence="2">
    <location>
        <begin position="62"/>
        <end position="82"/>
    </location>
</feature>
<proteinExistence type="inferred from homology"/>
<dbReference type="AlphaFoldDB" id="A0A6N9R0R2"/>
<organism evidence="4 5">
    <name type="scientific">Kocuria marina subsp. indica</name>
    <dbReference type="NCBI Taxonomy" id="1049583"/>
    <lineage>
        <taxon>Bacteria</taxon>
        <taxon>Bacillati</taxon>
        <taxon>Actinomycetota</taxon>
        <taxon>Actinomycetes</taxon>
        <taxon>Micrococcales</taxon>
        <taxon>Micrococcaceae</taxon>
        <taxon>Kocuria</taxon>
    </lineage>
</organism>
<dbReference type="GO" id="GO:0016020">
    <property type="term" value="C:membrane"/>
    <property type="evidence" value="ECO:0007669"/>
    <property type="project" value="InterPro"/>
</dbReference>
<keyword evidence="2" id="KW-1133">Transmembrane helix</keyword>
<evidence type="ECO:0000256" key="1">
    <source>
        <dbReference type="ARBA" id="ARBA00007019"/>
    </source>
</evidence>
<feature type="domain" description="K+ potassium transporter integral membrane" evidence="3">
    <location>
        <begin position="36"/>
        <end position="152"/>
    </location>
</feature>
<protein>
    <recommendedName>
        <fullName evidence="3">K+ potassium transporter integral membrane domain-containing protein</fullName>
    </recommendedName>
</protein>
<gene>
    <name evidence="4" type="ORF">GKZ75_11310</name>
</gene>
<dbReference type="PANTHER" id="PTHR30540">
    <property type="entry name" value="OSMOTIC STRESS POTASSIUM TRANSPORTER"/>
    <property type="match status" value="1"/>
</dbReference>
<evidence type="ECO:0000256" key="2">
    <source>
        <dbReference type="SAM" id="Phobius"/>
    </source>
</evidence>